<feature type="transmembrane region" description="Helical" evidence="2">
    <location>
        <begin position="66"/>
        <end position="89"/>
    </location>
</feature>
<keyword evidence="1" id="KW-0863">Zinc-finger</keyword>
<gene>
    <name evidence="4" type="primary">LOC107797679</name>
</gene>
<evidence type="ECO:0000313" key="4">
    <source>
        <dbReference type="RefSeq" id="XP_016476075.1"/>
    </source>
</evidence>
<dbReference type="RefSeq" id="XP_016476075.1">
    <property type="nucleotide sequence ID" value="XM_016620589.1"/>
</dbReference>
<feature type="domain" description="RING-type" evidence="3">
    <location>
        <begin position="146"/>
        <end position="188"/>
    </location>
</feature>
<proteinExistence type="predicted"/>
<dbReference type="SMART" id="SM00184">
    <property type="entry name" value="RING"/>
    <property type="match status" value="1"/>
</dbReference>
<keyword evidence="2" id="KW-0812">Transmembrane</keyword>
<dbReference type="PROSITE" id="PS50089">
    <property type="entry name" value="ZF_RING_2"/>
    <property type="match status" value="1"/>
</dbReference>
<keyword evidence="1" id="KW-0479">Metal-binding</keyword>
<evidence type="ECO:0000256" key="2">
    <source>
        <dbReference type="SAM" id="Phobius"/>
    </source>
</evidence>
<dbReference type="OMA" id="CICLMEY"/>
<dbReference type="Gene3D" id="3.30.40.10">
    <property type="entry name" value="Zinc/RING finger domain, C3HC4 (zinc finger)"/>
    <property type="match status" value="1"/>
</dbReference>
<reference evidence="4" key="1">
    <citation type="submission" date="2025-08" db="UniProtKB">
        <authorList>
            <consortium name="RefSeq"/>
        </authorList>
    </citation>
    <scope>IDENTIFICATION</scope>
</reference>
<dbReference type="KEGG" id="nta:107797679"/>
<dbReference type="AlphaFoldDB" id="A0A1S4AH94"/>
<dbReference type="SMR" id="A0A1S4AH94"/>
<keyword evidence="2" id="KW-1133">Transmembrane helix</keyword>
<dbReference type="GO" id="GO:0016740">
    <property type="term" value="F:transferase activity"/>
    <property type="evidence" value="ECO:0007669"/>
    <property type="project" value="InterPro"/>
</dbReference>
<dbReference type="InterPro" id="IPR044289">
    <property type="entry name" value="ATL67-70"/>
</dbReference>
<keyword evidence="1" id="KW-0862">Zinc</keyword>
<dbReference type="GO" id="GO:0016567">
    <property type="term" value="P:protein ubiquitination"/>
    <property type="evidence" value="ECO:0007669"/>
    <property type="project" value="InterPro"/>
</dbReference>
<dbReference type="InterPro" id="IPR013083">
    <property type="entry name" value="Znf_RING/FYVE/PHD"/>
</dbReference>
<dbReference type="GO" id="GO:0008270">
    <property type="term" value="F:zinc ion binding"/>
    <property type="evidence" value="ECO:0007669"/>
    <property type="project" value="UniProtKB-KW"/>
</dbReference>
<evidence type="ECO:0000256" key="1">
    <source>
        <dbReference type="PROSITE-ProRule" id="PRU00175"/>
    </source>
</evidence>
<dbReference type="OrthoDB" id="1299820at2759"/>
<dbReference type="CDD" id="cd16461">
    <property type="entry name" value="RING-H2_EL5-like"/>
    <property type="match status" value="1"/>
</dbReference>
<dbReference type="InterPro" id="IPR001841">
    <property type="entry name" value="Znf_RING"/>
</dbReference>
<name>A0A1S4AH94_TOBAC</name>
<protein>
    <submittedName>
        <fullName evidence="4">RING-H2 finger protein ATL69</fullName>
    </submittedName>
</protein>
<organism evidence="4">
    <name type="scientific">Nicotiana tabacum</name>
    <name type="common">Common tobacco</name>
    <dbReference type="NCBI Taxonomy" id="4097"/>
    <lineage>
        <taxon>Eukaryota</taxon>
        <taxon>Viridiplantae</taxon>
        <taxon>Streptophyta</taxon>
        <taxon>Embryophyta</taxon>
        <taxon>Tracheophyta</taxon>
        <taxon>Spermatophyta</taxon>
        <taxon>Magnoliopsida</taxon>
        <taxon>eudicotyledons</taxon>
        <taxon>Gunneridae</taxon>
        <taxon>Pentapetalae</taxon>
        <taxon>asterids</taxon>
        <taxon>lamiids</taxon>
        <taxon>Solanales</taxon>
        <taxon>Solanaceae</taxon>
        <taxon>Nicotianoideae</taxon>
        <taxon>Nicotianeae</taxon>
        <taxon>Nicotiana</taxon>
    </lineage>
</organism>
<sequence length="220" mass="24300">MHMMNIVFFIYLFLTTFTLRSNLINFFPVPTLFISSFAATFSLSHTQKMSIANLPDSASGVISLRYGMAIIIGILILISLIMFASYACLRLKLAASSNTEDFTPASSNGAIYSYFLGLDQPVIESFPKVVLGESKRLPSPINTNLCAICLCEYCAKDLVRCIPECRHCFHVDCVDEWLRKSGTCPICRNSPANSPSVGPTSTMPSNIPLAQLVPLAYYQR</sequence>
<dbReference type="PaxDb" id="4097-A0A1S4AH94"/>
<dbReference type="PANTHER" id="PTHR46592:SF14">
    <property type="entry name" value="RING-TYPE DOMAIN-CONTAINING PROTEIN"/>
    <property type="match status" value="1"/>
</dbReference>
<keyword evidence="2" id="KW-0472">Membrane</keyword>
<dbReference type="Pfam" id="PF13639">
    <property type="entry name" value="zf-RING_2"/>
    <property type="match status" value="1"/>
</dbReference>
<accession>A0A1S4AH94</accession>
<dbReference type="PANTHER" id="PTHR46592">
    <property type="entry name" value="RING-H2 FINGER PROTEIN ATL67"/>
    <property type="match status" value="1"/>
</dbReference>
<evidence type="ECO:0000259" key="3">
    <source>
        <dbReference type="PROSITE" id="PS50089"/>
    </source>
</evidence>
<dbReference type="SUPFAM" id="SSF57850">
    <property type="entry name" value="RING/U-box"/>
    <property type="match status" value="1"/>
</dbReference>